<organism evidence="7 8">
    <name type="scientific">Sphingomonas pokkalii</name>
    <dbReference type="NCBI Taxonomy" id="2175090"/>
    <lineage>
        <taxon>Bacteria</taxon>
        <taxon>Pseudomonadati</taxon>
        <taxon>Pseudomonadota</taxon>
        <taxon>Alphaproteobacteria</taxon>
        <taxon>Sphingomonadales</taxon>
        <taxon>Sphingomonadaceae</taxon>
        <taxon>Sphingomonas</taxon>
    </lineage>
</organism>
<feature type="transmembrane region" description="Helical" evidence="5">
    <location>
        <begin position="152"/>
        <end position="176"/>
    </location>
</feature>
<dbReference type="InterPro" id="IPR022764">
    <property type="entry name" value="Peptidase_S54_rhomboid_dom"/>
</dbReference>
<evidence type="ECO:0000256" key="1">
    <source>
        <dbReference type="ARBA" id="ARBA00004141"/>
    </source>
</evidence>
<feature type="domain" description="Peptidase S54 rhomboid" evidence="6">
    <location>
        <begin position="60"/>
        <end position="201"/>
    </location>
</feature>
<keyword evidence="8" id="KW-1185">Reference proteome</keyword>
<dbReference type="Gene3D" id="1.20.1540.10">
    <property type="entry name" value="Rhomboid-like"/>
    <property type="match status" value="1"/>
</dbReference>
<evidence type="ECO:0000256" key="5">
    <source>
        <dbReference type="SAM" id="Phobius"/>
    </source>
</evidence>
<keyword evidence="2 5" id="KW-0812">Transmembrane</keyword>
<feature type="transmembrane region" description="Helical" evidence="5">
    <location>
        <begin position="94"/>
        <end position="113"/>
    </location>
</feature>
<dbReference type="SUPFAM" id="SSF144091">
    <property type="entry name" value="Rhomboid-like"/>
    <property type="match status" value="1"/>
</dbReference>
<dbReference type="PANTHER" id="PTHR43731">
    <property type="entry name" value="RHOMBOID PROTEASE"/>
    <property type="match status" value="1"/>
</dbReference>
<evidence type="ECO:0000256" key="3">
    <source>
        <dbReference type="ARBA" id="ARBA00022989"/>
    </source>
</evidence>
<accession>A0A2U0SFJ7</accession>
<dbReference type="InterPro" id="IPR035952">
    <property type="entry name" value="Rhomboid-like_sf"/>
</dbReference>
<reference evidence="7 8" key="1">
    <citation type="submission" date="2018-05" db="EMBL/GenBank/DDBJ databases">
        <title>Description of Sphingomonas pokkalii sp nov, isolated from the rhizosphere of saline tolerant pokkali rice and its draft genome analysis.</title>
        <authorList>
            <person name="Menon R."/>
            <person name="Kumari S."/>
            <person name="Rameshkumar N."/>
        </authorList>
    </citation>
    <scope>NUCLEOTIDE SEQUENCE [LARGE SCALE GENOMIC DNA]</scope>
    <source>
        <strain evidence="7 8">L3B27</strain>
    </source>
</reference>
<dbReference type="Proteomes" id="UP000245890">
    <property type="component" value="Unassembled WGS sequence"/>
</dbReference>
<proteinExistence type="predicted"/>
<gene>
    <name evidence="7" type="ORF">DD559_13060</name>
</gene>
<dbReference type="RefSeq" id="WP_116469559.1">
    <property type="nucleotide sequence ID" value="NZ_QENQ01000001.1"/>
</dbReference>
<keyword evidence="7" id="KW-0645">Protease</keyword>
<comment type="caution">
    <text evidence="7">The sequence shown here is derived from an EMBL/GenBank/DDBJ whole genome shotgun (WGS) entry which is preliminary data.</text>
</comment>
<sequence>MRRLSATTAIVAITVVVSLVVSLAPNTLELQYLGGFIPARFFGAVAMPGRWAVPAALTPLSSALIHAGFFHLGMNMLMLAFTGREAERAVGGKGLILLYLVGAYAAATAQWLGGPTSTAPMIGASGATSAVVGAYSLLFGRQRAKAIGPIPAQLVHIAWLAAAWIGVNLLMGFAFLQGGVDVAIWAHVGGFLIGLAMARPLLLWRWRHA</sequence>
<evidence type="ECO:0000256" key="4">
    <source>
        <dbReference type="ARBA" id="ARBA00023136"/>
    </source>
</evidence>
<dbReference type="GO" id="GO:0016020">
    <property type="term" value="C:membrane"/>
    <property type="evidence" value="ECO:0007669"/>
    <property type="project" value="UniProtKB-SubCell"/>
</dbReference>
<comment type="subcellular location">
    <subcellularLocation>
        <location evidence="1">Membrane</location>
        <topology evidence="1">Multi-pass membrane protein</topology>
    </subcellularLocation>
</comment>
<dbReference type="OrthoDB" id="9813074at2"/>
<dbReference type="EMBL" id="QENQ01000001">
    <property type="protein sequence ID" value="PVX30146.1"/>
    <property type="molecule type" value="Genomic_DNA"/>
</dbReference>
<evidence type="ECO:0000259" key="6">
    <source>
        <dbReference type="Pfam" id="PF01694"/>
    </source>
</evidence>
<evidence type="ECO:0000313" key="7">
    <source>
        <dbReference type="EMBL" id="PVX30146.1"/>
    </source>
</evidence>
<dbReference type="AlphaFoldDB" id="A0A2U0SFJ7"/>
<evidence type="ECO:0000313" key="8">
    <source>
        <dbReference type="Proteomes" id="UP000245890"/>
    </source>
</evidence>
<keyword evidence="7" id="KW-0378">Hydrolase</keyword>
<dbReference type="InterPro" id="IPR050925">
    <property type="entry name" value="Rhomboid_protease_S54"/>
</dbReference>
<keyword evidence="3 5" id="KW-1133">Transmembrane helix</keyword>
<protein>
    <submittedName>
        <fullName evidence="7">Rhomboid family intramembrane serine protease</fullName>
    </submittedName>
</protein>
<dbReference type="PANTHER" id="PTHR43731:SF26">
    <property type="entry name" value="RHOMBOID-LIKE PROTEIN 10, CHLOROPLASTIC"/>
    <property type="match status" value="1"/>
</dbReference>
<dbReference type="Pfam" id="PF01694">
    <property type="entry name" value="Rhomboid"/>
    <property type="match status" value="1"/>
</dbReference>
<feature type="transmembrane region" description="Helical" evidence="5">
    <location>
        <begin position="119"/>
        <end position="140"/>
    </location>
</feature>
<keyword evidence="4 5" id="KW-0472">Membrane</keyword>
<evidence type="ECO:0000256" key="2">
    <source>
        <dbReference type="ARBA" id="ARBA00022692"/>
    </source>
</evidence>
<feature type="transmembrane region" description="Helical" evidence="5">
    <location>
        <begin position="182"/>
        <end position="204"/>
    </location>
</feature>
<dbReference type="GO" id="GO:0004252">
    <property type="term" value="F:serine-type endopeptidase activity"/>
    <property type="evidence" value="ECO:0007669"/>
    <property type="project" value="InterPro"/>
</dbReference>
<name>A0A2U0SFJ7_9SPHN</name>
<dbReference type="GO" id="GO:0006508">
    <property type="term" value="P:proteolysis"/>
    <property type="evidence" value="ECO:0007669"/>
    <property type="project" value="UniProtKB-KW"/>
</dbReference>